<evidence type="ECO:0000259" key="10">
    <source>
        <dbReference type="Pfam" id="PF17652"/>
    </source>
</evidence>
<gene>
    <name evidence="11" type="ORF">H9651_04710</name>
</gene>
<organism evidence="11 12">
    <name type="scientific">Microbacterium pullorum</name>
    <dbReference type="NCBI Taxonomy" id="2762236"/>
    <lineage>
        <taxon>Bacteria</taxon>
        <taxon>Bacillati</taxon>
        <taxon>Actinomycetota</taxon>
        <taxon>Actinomycetes</taxon>
        <taxon>Micrococcales</taxon>
        <taxon>Microbacteriaceae</taxon>
        <taxon>Microbacterium</taxon>
    </lineage>
</organism>
<keyword evidence="4" id="KW-0378">Hydrolase</keyword>
<comment type="caution">
    <text evidence="11">The sequence shown here is derived from an EMBL/GenBank/DDBJ whole genome shotgun (WGS) entry which is preliminary data.</text>
</comment>
<comment type="similarity">
    <text evidence="2">Belongs to the glycosyl hydrolase 81 family.</text>
</comment>
<comment type="catalytic activity">
    <reaction evidence="1">
        <text>Hydrolysis of (1-&gt;3)-beta-D-glucosidic linkages in (1-&gt;3)-beta-D-glucans.</text>
        <dbReference type="EC" id="3.2.1.39"/>
    </reaction>
</comment>
<accession>A0ABR8S0D0</accession>
<evidence type="ECO:0000256" key="1">
    <source>
        <dbReference type="ARBA" id="ARBA00000382"/>
    </source>
</evidence>
<dbReference type="PANTHER" id="PTHR31983:SF0">
    <property type="entry name" value="GLUCAN ENDO-1,3-BETA-D-GLUCOSIDASE 2"/>
    <property type="match status" value="1"/>
</dbReference>
<keyword evidence="6" id="KW-0326">Glycosidase</keyword>
<evidence type="ECO:0000313" key="12">
    <source>
        <dbReference type="Proteomes" id="UP000648352"/>
    </source>
</evidence>
<feature type="domain" description="Glycosyl hydrolase family 81 C-terminal" evidence="10">
    <location>
        <begin position="328"/>
        <end position="588"/>
    </location>
</feature>
<evidence type="ECO:0000256" key="2">
    <source>
        <dbReference type="ARBA" id="ARBA00010730"/>
    </source>
</evidence>
<proteinExistence type="inferred from homology"/>
<dbReference type="Gene3D" id="2.70.98.30">
    <property type="entry name" value="Golgi alpha-mannosidase II, domain 4"/>
    <property type="match status" value="1"/>
</dbReference>
<keyword evidence="8" id="KW-0624">Polysaccharide degradation</keyword>
<dbReference type="PROSITE" id="PS51257">
    <property type="entry name" value="PROKAR_LIPOPROTEIN"/>
    <property type="match status" value="1"/>
</dbReference>
<evidence type="ECO:0000256" key="6">
    <source>
        <dbReference type="ARBA" id="ARBA00023295"/>
    </source>
</evidence>
<reference evidence="11 12" key="1">
    <citation type="submission" date="2020-08" db="EMBL/GenBank/DDBJ databases">
        <title>A Genomic Blueprint of the Chicken Gut Microbiome.</title>
        <authorList>
            <person name="Gilroy R."/>
            <person name="Ravi A."/>
            <person name="Getino M."/>
            <person name="Pursley I."/>
            <person name="Horton D.L."/>
            <person name="Alikhan N.-F."/>
            <person name="Baker D."/>
            <person name="Gharbi K."/>
            <person name="Hall N."/>
            <person name="Watson M."/>
            <person name="Adriaenssens E.M."/>
            <person name="Foster-Nyarko E."/>
            <person name="Jarju S."/>
            <person name="Secka A."/>
            <person name="Antonio M."/>
            <person name="Oren A."/>
            <person name="Chaudhuri R."/>
            <person name="La Ragione R.M."/>
            <person name="Hildebrand F."/>
            <person name="Pallen M.J."/>
        </authorList>
    </citation>
    <scope>NUCLEOTIDE SEQUENCE [LARGE SCALE GENOMIC DNA]</scope>
    <source>
        <strain evidence="11 12">Sa4CUA7</strain>
    </source>
</reference>
<evidence type="ECO:0000256" key="7">
    <source>
        <dbReference type="ARBA" id="ARBA00023316"/>
    </source>
</evidence>
<sequence>MNRRRGATVLLAAAVLATAGCTAEPPGQPVSQPWAPEAASAATVSALPVERVAEGLAPPRLADGVVPPTNRWYSGLVFGATPQPVYPFPLAFAAADAGFTVDLPQVSATAQTIAASFAGGLQVGMPADRFEAVRVDAVSVTLRWWDGGDAVGDVTIAEGSPVVGFTAARATDLTPAVTLEPAGDGLWTATADETTFGVVSPDATWSGSALTVPAGAHALWFALPDGADLAQWADALDAPVSGVAVEIDTGTDTSSTRLTYTGTESTVLVPFPGHEADAAACGLGTFRTAYGDAVACAGTELEWSVPAVAARASFDLSAADDATLGTIATQIAADLAATPALPADTYHGGKALARLGALLTLAREVGDADLVSRVADRLWQELAPWAETDGCTRRDTRCFVYDDALRMVVGRAPTFGAEEGNDHHFHYGYYLSAAAALVAAQPDKLEPLQDVMDALAADIAGSGGDLLPPLRVFDPYRGHSWASGLSPFADGNNQESSSEAVAAWDGLAQWASARDDAAVEATATWLLSAEVAAARARWLEPDPATLADGFAHTIVSLTWGGKRDYATWFSPEPSAILGIQLLPLTPVALDYLGADPQRVAANVADAGPTALTGPLGEYVLMYSALAGDAQRTAAAAALATLPEVDGGTSKSVMLAWLAAAAQSSKDP</sequence>
<evidence type="ECO:0000256" key="8">
    <source>
        <dbReference type="ARBA" id="ARBA00023326"/>
    </source>
</evidence>
<dbReference type="EC" id="3.2.1.39" evidence="3"/>
<dbReference type="Pfam" id="PF17652">
    <property type="entry name" value="Glyco_hydro81C"/>
    <property type="match status" value="1"/>
</dbReference>
<evidence type="ECO:0000256" key="5">
    <source>
        <dbReference type="ARBA" id="ARBA00023277"/>
    </source>
</evidence>
<feature type="chain" id="PRO_5045679963" description="glucan endo-1,3-beta-D-glucosidase" evidence="9">
    <location>
        <begin position="24"/>
        <end position="667"/>
    </location>
</feature>
<dbReference type="InterPro" id="IPR005200">
    <property type="entry name" value="Endo-beta-glucanase"/>
</dbReference>
<evidence type="ECO:0000256" key="4">
    <source>
        <dbReference type="ARBA" id="ARBA00022801"/>
    </source>
</evidence>
<dbReference type="EMBL" id="JACSQP010000002">
    <property type="protein sequence ID" value="MBD7956927.1"/>
    <property type="molecule type" value="Genomic_DNA"/>
</dbReference>
<protein>
    <recommendedName>
        <fullName evidence="3">glucan endo-1,3-beta-D-glucosidase</fullName>
        <ecNumber evidence="3">3.2.1.39</ecNumber>
    </recommendedName>
</protein>
<dbReference type="PROSITE" id="PS52008">
    <property type="entry name" value="GH81"/>
    <property type="match status" value="1"/>
</dbReference>
<evidence type="ECO:0000313" key="11">
    <source>
        <dbReference type="EMBL" id="MBD7956927.1"/>
    </source>
</evidence>
<keyword evidence="9" id="KW-0732">Signal</keyword>
<evidence type="ECO:0000256" key="3">
    <source>
        <dbReference type="ARBA" id="ARBA00012780"/>
    </source>
</evidence>
<keyword evidence="12" id="KW-1185">Reference proteome</keyword>
<name>A0ABR8S0D0_9MICO</name>
<dbReference type="InterPro" id="IPR040720">
    <property type="entry name" value="GH81_C"/>
</dbReference>
<feature type="signal peptide" evidence="9">
    <location>
        <begin position="1"/>
        <end position="23"/>
    </location>
</feature>
<evidence type="ECO:0000256" key="9">
    <source>
        <dbReference type="SAM" id="SignalP"/>
    </source>
</evidence>
<keyword evidence="7" id="KW-0961">Cell wall biogenesis/degradation</keyword>
<dbReference type="PANTHER" id="PTHR31983">
    <property type="entry name" value="ENDO-1,3(4)-BETA-GLUCANASE 1"/>
    <property type="match status" value="1"/>
</dbReference>
<dbReference type="RefSeq" id="WP_191717922.1">
    <property type="nucleotide sequence ID" value="NZ_JACSQP010000002.1"/>
</dbReference>
<dbReference type="Proteomes" id="UP000648352">
    <property type="component" value="Unassembled WGS sequence"/>
</dbReference>
<keyword evidence="5" id="KW-0119">Carbohydrate metabolism</keyword>